<keyword evidence="10" id="KW-1185">Reference proteome</keyword>
<proteinExistence type="inferred from homology"/>
<evidence type="ECO:0000313" key="10">
    <source>
        <dbReference type="Proteomes" id="UP000256977"/>
    </source>
</evidence>
<dbReference type="GO" id="GO:0005886">
    <property type="term" value="C:plasma membrane"/>
    <property type="evidence" value="ECO:0007669"/>
    <property type="project" value="UniProtKB-SubCell"/>
</dbReference>
<dbReference type="GO" id="GO:0055085">
    <property type="term" value="P:transmembrane transport"/>
    <property type="evidence" value="ECO:0007669"/>
    <property type="project" value="InterPro"/>
</dbReference>
<keyword evidence="4 7" id="KW-0812">Transmembrane</keyword>
<organism evidence="9 10">
    <name type="scientific">Cohnella phaseoli</name>
    <dbReference type="NCBI Taxonomy" id="456490"/>
    <lineage>
        <taxon>Bacteria</taxon>
        <taxon>Bacillati</taxon>
        <taxon>Bacillota</taxon>
        <taxon>Bacilli</taxon>
        <taxon>Bacillales</taxon>
        <taxon>Paenibacillaceae</taxon>
        <taxon>Cohnella</taxon>
    </lineage>
</organism>
<feature type="transmembrane region" description="Helical" evidence="7">
    <location>
        <begin position="193"/>
        <end position="215"/>
    </location>
</feature>
<dbReference type="Pfam" id="PF00528">
    <property type="entry name" value="BPD_transp_1"/>
    <property type="match status" value="1"/>
</dbReference>
<evidence type="ECO:0000259" key="8">
    <source>
        <dbReference type="PROSITE" id="PS50928"/>
    </source>
</evidence>
<dbReference type="Gene3D" id="1.10.3720.10">
    <property type="entry name" value="MetI-like"/>
    <property type="match status" value="1"/>
</dbReference>
<feature type="transmembrane region" description="Helical" evidence="7">
    <location>
        <begin position="260"/>
        <end position="279"/>
    </location>
</feature>
<dbReference type="CDD" id="cd06261">
    <property type="entry name" value="TM_PBP2"/>
    <property type="match status" value="1"/>
</dbReference>
<evidence type="ECO:0000313" key="9">
    <source>
        <dbReference type="EMBL" id="RED85537.1"/>
    </source>
</evidence>
<dbReference type="Proteomes" id="UP000256977">
    <property type="component" value="Unassembled WGS sequence"/>
</dbReference>
<comment type="caution">
    <text evidence="9">The sequence shown here is derived from an EMBL/GenBank/DDBJ whole genome shotgun (WGS) entry which is preliminary data.</text>
</comment>
<gene>
    <name evidence="9" type="ORF">DFP98_104242</name>
</gene>
<evidence type="ECO:0000256" key="2">
    <source>
        <dbReference type="ARBA" id="ARBA00022448"/>
    </source>
</evidence>
<dbReference type="PANTHER" id="PTHR43744">
    <property type="entry name" value="ABC TRANSPORTER PERMEASE PROTEIN MG189-RELATED-RELATED"/>
    <property type="match status" value="1"/>
</dbReference>
<evidence type="ECO:0000256" key="5">
    <source>
        <dbReference type="ARBA" id="ARBA00022989"/>
    </source>
</evidence>
<sequence>MNSHAYPGRSGRNRSFFSILNALILLVGAATMLLPFVWMILASLKTNGEFLNTFKWFPETPRWDNYEKLLFPDKGHPFLLYFYNTVKVTGLAMIGTVLSCSLVAFAFARIPFPGKSFIFGFAVISMFLPSQVTMIPQFMIFRNLGWIGSHYPLIVPPFLATAFGIILLRQFFRSIPKEMDEAAKIDGAGWFKIYSRIHLPLMISPMLTLGILTLQEKWGEILYPMIFIGKDSSLWTMVLRIRDISTGQYNQSPELEMAGNVLLVLPVIVLFIVAQPYFVKSISTSGVKG</sequence>
<evidence type="ECO:0000256" key="3">
    <source>
        <dbReference type="ARBA" id="ARBA00022475"/>
    </source>
</evidence>
<dbReference type="InterPro" id="IPR000515">
    <property type="entry name" value="MetI-like"/>
</dbReference>
<keyword evidence="6 7" id="KW-0472">Membrane</keyword>
<keyword evidence="3" id="KW-1003">Cell membrane</keyword>
<feature type="transmembrane region" description="Helical" evidence="7">
    <location>
        <begin position="88"/>
        <end position="110"/>
    </location>
</feature>
<accession>A0A3D9KHB6</accession>
<reference evidence="9 10" key="1">
    <citation type="submission" date="2018-07" db="EMBL/GenBank/DDBJ databases">
        <title>Genomic Encyclopedia of Type Strains, Phase III (KMG-III): the genomes of soil and plant-associated and newly described type strains.</title>
        <authorList>
            <person name="Whitman W."/>
        </authorList>
    </citation>
    <scope>NUCLEOTIDE SEQUENCE [LARGE SCALE GENOMIC DNA]</scope>
    <source>
        <strain evidence="9 10">CECT 7287</strain>
    </source>
</reference>
<dbReference type="RefSeq" id="WP_116059956.1">
    <property type="nucleotide sequence ID" value="NZ_QRDZ01000004.1"/>
</dbReference>
<name>A0A3D9KHB6_9BACL</name>
<dbReference type="SUPFAM" id="SSF161098">
    <property type="entry name" value="MetI-like"/>
    <property type="match status" value="1"/>
</dbReference>
<dbReference type="AlphaFoldDB" id="A0A3D9KHB6"/>
<comment type="subcellular location">
    <subcellularLocation>
        <location evidence="1 7">Cell membrane</location>
        <topology evidence="1 7">Multi-pass membrane protein</topology>
    </subcellularLocation>
</comment>
<feature type="transmembrane region" description="Helical" evidence="7">
    <location>
        <begin position="153"/>
        <end position="172"/>
    </location>
</feature>
<dbReference type="OrthoDB" id="9771544at2"/>
<feature type="domain" description="ABC transmembrane type-1" evidence="8">
    <location>
        <begin position="82"/>
        <end position="274"/>
    </location>
</feature>
<evidence type="ECO:0000256" key="7">
    <source>
        <dbReference type="RuleBase" id="RU363032"/>
    </source>
</evidence>
<protein>
    <submittedName>
        <fullName evidence="9">Multiple sugar transport system permease protein</fullName>
    </submittedName>
</protein>
<evidence type="ECO:0000256" key="1">
    <source>
        <dbReference type="ARBA" id="ARBA00004651"/>
    </source>
</evidence>
<dbReference type="PROSITE" id="PS50928">
    <property type="entry name" value="ABC_TM1"/>
    <property type="match status" value="1"/>
</dbReference>
<feature type="transmembrane region" description="Helical" evidence="7">
    <location>
        <begin position="20"/>
        <end position="41"/>
    </location>
</feature>
<evidence type="ECO:0000256" key="4">
    <source>
        <dbReference type="ARBA" id="ARBA00022692"/>
    </source>
</evidence>
<comment type="similarity">
    <text evidence="7">Belongs to the binding-protein-dependent transport system permease family.</text>
</comment>
<dbReference type="EMBL" id="QRDZ01000004">
    <property type="protein sequence ID" value="RED85537.1"/>
    <property type="molecule type" value="Genomic_DNA"/>
</dbReference>
<keyword evidence="5 7" id="KW-1133">Transmembrane helix</keyword>
<dbReference type="InterPro" id="IPR035906">
    <property type="entry name" value="MetI-like_sf"/>
</dbReference>
<feature type="transmembrane region" description="Helical" evidence="7">
    <location>
        <begin position="117"/>
        <end position="141"/>
    </location>
</feature>
<evidence type="ECO:0000256" key="6">
    <source>
        <dbReference type="ARBA" id="ARBA00023136"/>
    </source>
</evidence>
<keyword evidence="2 7" id="KW-0813">Transport</keyword>
<dbReference type="PANTHER" id="PTHR43744:SF12">
    <property type="entry name" value="ABC TRANSPORTER PERMEASE PROTEIN MG189-RELATED"/>
    <property type="match status" value="1"/>
</dbReference>
<keyword evidence="9" id="KW-0762">Sugar transport</keyword>